<keyword evidence="3" id="KW-0808">Transferase</keyword>
<dbReference type="Pfam" id="PF09594">
    <property type="entry name" value="GT87"/>
    <property type="match status" value="1"/>
</dbReference>
<evidence type="ECO:0000256" key="4">
    <source>
        <dbReference type="ARBA" id="ARBA00022692"/>
    </source>
</evidence>
<feature type="transmembrane region" description="Helical" evidence="7">
    <location>
        <begin position="123"/>
        <end position="144"/>
    </location>
</feature>
<evidence type="ECO:0000256" key="1">
    <source>
        <dbReference type="ARBA" id="ARBA00004651"/>
    </source>
</evidence>
<sequence>MKKPSKPQLTMAAAVISWFLSFYIHHPRVEDNVYSDVASFWWREPHLEAGKIPCIQYFFEYPPASCFIVYAARVLGGQSLDGYYVAFSMLSLPAYLTLAWTLTRLTSFPCSLPFMMMPSLIVYGIYNFDHFFTALLSASLVLFTDGRRRISYLLLGAAFSIKLFTVLMLPVYLLETAKRRRDFYEAAVFFLAGALPATVPILALNPSWVSEFLNYHLGWGIENSWVVWLSSDPFSQSAKMLGYLTALILLLRSYLSQASLVVKGFMVFSAWLLGSPTFTPQMAVWLIPFTSAVSRLWFWIPLFEAANAAIIFTWFTTGTPTHPWTPPQTMALLRAAALAAMWITAYKSTTPIRLQPVLKVDEK</sequence>
<evidence type="ECO:0000256" key="6">
    <source>
        <dbReference type="ARBA" id="ARBA00023136"/>
    </source>
</evidence>
<gene>
    <name evidence="8" type="ORF">ENM11_06510</name>
</gene>
<comment type="caution">
    <text evidence="8">The sequence shown here is derived from an EMBL/GenBank/DDBJ whole genome shotgun (WGS) entry which is preliminary data.</text>
</comment>
<feature type="transmembrane region" description="Helical" evidence="7">
    <location>
        <begin position="268"/>
        <end position="289"/>
    </location>
</feature>
<dbReference type="InterPro" id="IPR018584">
    <property type="entry name" value="GT87"/>
</dbReference>
<dbReference type="AlphaFoldDB" id="A0A7C5L807"/>
<evidence type="ECO:0000256" key="5">
    <source>
        <dbReference type="ARBA" id="ARBA00022989"/>
    </source>
</evidence>
<accession>A0A7C5L807</accession>
<keyword evidence="5 7" id="KW-1133">Transmembrane helix</keyword>
<keyword evidence="2" id="KW-1003">Cell membrane</keyword>
<feature type="transmembrane region" description="Helical" evidence="7">
    <location>
        <begin position="296"/>
        <end position="316"/>
    </location>
</feature>
<evidence type="ECO:0000256" key="2">
    <source>
        <dbReference type="ARBA" id="ARBA00022475"/>
    </source>
</evidence>
<evidence type="ECO:0000256" key="3">
    <source>
        <dbReference type="ARBA" id="ARBA00022679"/>
    </source>
</evidence>
<protein>
    <submittedName>
        <fullName evidence="8">DUF2029 domain-containing protein</fullName>
    </submittedName>
</protein>
<dbReference type="GO" id="GO:0005886">
    <property type="term" value="C:plasma membrane"/>
    <property type="evidence" value="ECO:0007669"/>
    <property type="project" value="UniProtKB-SubCell"/>
</dbReference>
<reference evidence="8" key="1">
    <citation type="journal article" date="2020" name="mSystems">
        <title>Genome- and Community-Level Interaction Insights into Carbon Utilization and Element Cycling Functions of Hydrothermarchaeota in Hydrothermal Sediment.</title>
        <authorList>
            <person name="Zhou Z."/>
            <person name="Liu Y."/>
            <person name="Xu W."/>
            <person name="Pan J."/>
            <person name="Luo Z.H."/>
            <person name="Li M."/>
        </authorList>
    </citation>
    <scope>NUCLEOTIDE SEQUENCE [LARGE SCALE GENOMIC DNA]</scope>
    <source>
        <strain evidence="8">SpSt-1056</strain>
    </source>
</reference>
<comment type="subcellular location">
    <subcellularLocation>
        <location evidence="1">Cell membrane</location>
        <topology evidence="1">Multi-pass membrane protein</topology>
    </subcellularLocation>
</comment>
<feature type="transmembrane region" description="Helical" evidence="7">
    <location>
        <begin position="241"/>
        <end position="262"/>
    </location>
</feature>
<proteinExistence type="predicted"/>
<dbReference type="EMBL" id="DRWN01000055">
    <property type="protein sequence ID" value="HHK68785.1"/>
    <property type="molecule type" value="Genomic_DNA"/>
</dbReference>
<evidence type="ECO:0000256" key="7">
    <source>
        <dbReference type="SAM" id="Phobius"/>
    </source>
</evidence>
<keyword evidence="4 7" id="KW-0812">Transmembrane</keyword>
<dbReference type="GO" id="GO:0016758">
    <property type="term" value="F:hexosyltransferase activity"/>
    <property type="evidence" value="ECO:0007669"/>
    <property type="project" value="InterPro"/>
</dbReference>
<feature type="transmembrane region" description="Helical" evidence="7">
    <location>
        <begin position="150"/>
        <end position="174"/>
    </location>
</feature>
<keyword evidence="6 7" id="KW-0472">Membrane</keyword>
<feature type="transmembrane region" description="Helical" evidence="7">
    <location>
        <begin position="83"/>
        <end position="102"/>
    </location>
</feature>
<feature type="transmembrane region" description="Helical" evidence="7">
    <location>
        <begin position="186"/>
        <end position="206"/>
    </location>
</feature>
<name>A0A7C5L807_CALS0</name>
<feature type="transmembrane region" description="Helical" evidence="7">
    <location>
        <begin position="328"/>
        <end position="346"/>
    </location>
</feature>
<evidence type="ECO:0000313" key="8">
    <source>
        <dbReference type="EMBL" id="HHK68785.1"/>
    </source>
</evidence>
<organism evidence="8">
    <name type="scientific">Caldiarchaeum subterraneum</name>
    <dbReference type="NCBI Taxonomy" id="311458"/>
    <lineage>
        <taxon>Archaea</taxon>
        <taxon>Nitrososphaerota</taxon>
        <taxon>Candidatus Caldarchaeales</taxon>
        <taxon>Candidatus Caldarchaeaceae</taxon>
        <taxon>Candidatus Caldarchaeum</taxon>
    </lineage>
</organism>